<dbReference type="OrthoDB" id="768293at2"/>
<keyword evidence="2" id="KW-1185">Reference proteome</keyword>
<dbReference type="AlphaFoldDB" id="A0A318U9K4"/>
<gene>
    <name evidence="1" type="ORF">B0O44_11154</name>
</gene>
<comment type="caution">
    <text evidence="1">The sequence shown here is derived from an EMBL/GenBank/DDBJ whole genome shotgun (WGS) entry which is preliminary data.</text>
</comment>
<protein>
    <submittedName>
        <fullName evidence="1">Uncharacterized protein</fullName>
    </submittedName>
</protein>
<dbReference type="Proteomes" id="UP000248198">
    <property type="component" value="Unassembled WGS sequence"/>
</dbReference>
<dbReference type="EMBL" id="QKLU01000011">
    <property type="protein sequence ID" value="PYF68876.1"/>
    <property type="molecule type" value="Genomic_DNA"/>
</dbReference>
<accession>A0A318U9K4</accession>
<reference evidence="1 2" key="1">
    <citation type="submission" date="2018-06" db="EMBL/GenBank/DDBJ databases">
        <title>Genomic Encyclopedia of Archaeal and Bacterial Type Strains, Phase II (KMG-II): from individual species to whole genera.</title>
        <authorList>
            <person name="Goeker M."/>
        </authorList>
    </citation>
    <scope>NUCLEOTIDE SEQUENCE [LARGE SCALE GENOMIC DNA]</scope>
    <source>
        <strain evidence="1 2">DSM 27372</strain>
    </source>
</reference>
<dbReference type="RefSeq" id="WP_110834547.1">
    <property type="nucleotide sequence ID" value="NZ_QKLU01000011.1"/>
</dbReference>
<evidence type="ECO:0000313" key="2">
    <source>
        <dbReference type="Proteomes" id="UP000248198"/>
    </source>
</evidence>
<sequence length="95" mass="11179">MIITIQTTRVKENEENRSVVKIFNQKLLEKAAELQHFSLRHLEYVDPIFEDVVIYLVYNPKNQIRWYIANDVSAEISALILKEMNKLGMQALEQT</sequence>
<organism evidence="1 2">
    <name type="scientific">Pedobacter nutrimenti</name>
    <dbReference type="NCBI Taxonomy" id="1241337"/>
    <lineage>
        <taxon>Bacteria</taxon>
        <taxon>Pseudomonadati</taxon>
        <taxon>Bacteroidota</taxon>
        <taxon>Sphingobacteriia</taxon>
        <taxon>Sphingobacteriales</taxon>
        <taxon>Sphingobacteriaceae</taxon>
        <taxon>Pedobacter</taxon>
    </lineage>
</organism>
<proteinExistence type="predicted"/>
<evidence type="ECO:0000313" key="1">
    <source>
        <dbReference type="EMBL" id="PYF68876.1"/>
    </source>
</evidence>
<name>A0A318U9K4_9SPHI</name>